<protein>
    <submittedName>
        <fullName evidence="2">Uncharacterized protein</fullName>
    </submittedName>
</protein>
<dbReference type="AlphaFoldDB" id="A0AAW1UAG6"/>
<name>A0AAW1UAG6_9CUCU</name>
<feature type="compositionally biased region" description="Basic and acidic residues" evidence="1">
    <location>
        <begin position="8"/>
        <end position="22"/>
    </location>
</feature>
<dbReference type="Proteomes" id="UP001431783">
    <property type="component" value="Unassembled WGS sequence"/>
</dbReference>
<feature type="compositionally biased region" description="Polar residues" evidence="1">
    <location>
        <begin position="94"/>
        <end position="103"/>
    </location>
</feature>
<keyword evidence="3" id="KW-1185">Reference proteome</keyword>
<evidence type="ECO:0000256" key="1">
    <source>
        <dbReference type="SAM" id="MobiDB-lite"/>
    </source>
</evidence>
<dbReference type="EMBL" id="JARQZJ010000039">
    <property type="protein sequence ID" value="KAK9877025.1"/>
    <property type="molecule type" value="Genomic_DNA"/>
</dbReference>
<feature type="region of interest" description="Disordered" evidence="1">
    <location>
        <begin position="1"/>
        <end position="22"/>
    </location>
</feature>
<sequence>MGANLRYAHPEHGPGVKGSRYRDTVTDQSHKLIFLHRRTALSPLPTVSEWIPELNIGATHTPGENNSPNPARGAITTIAPRVQPQIGMVDGTPFGTSTPTIVR</sequence>
<organism evidence="2 3">
    <name type="scientific">Henosepilachna vigintioctopunctata</name>
    <dbReference type="NCBI Taxonomy" id="420089"/>
    <lineage>
        <taxon>Eukaryota</taxon>
        <taxon>Metazoa</taxon>
        <taxon>Ecdysozoa</taxon>
        <taxon>Arthropoda</taxon>
        <taxon>Hexapoda</taxon>
        <taxon>Insecta</taxon>
        <taxon>Pterygota</taxon>
        <taxon>Neoptera</taxon>
        <taxon>Endopterygota</taxon>
        <taxon>Coleoptera</taxon>
        <taxon>Polyphaga</taxon>
        <taxon>Cucujiformia</taxon>
        <taxon>Coccinelloidea</taxon>
        <taxon>Coccinellidae</taxon>
        <taxon>Epilachninae</taxon>
        <taxon>Epilachnini</taxon>
        <taxon>Henosepilachna</taxon>
    </lineage>
</organism>
<evidence type="ECO:0000313" key="2">
    <source>
        <dbReference type="EMBL" id="KAK9877025.1"/>
    </source>
</evidence>
<proteinExistence type="predicted"/>
<accession>A0AAW1UAG6</accession>
<comment type="caution">
    <text evidence="2">The sequence shown here is derived from an EMBL/GenBank/DDBJ whole genome shotgun (WGS) entry which is preliminary data.</text>
</comment>
<gene>
    <name evidence="2" type="ORF">WA026_016052</name>
</gene>
<reference evidence="2 3" key="1">
    <citation type="submission" date="2023-03" db="EMBL/GenBank/DDBJ databases">
        <title>Genome insight into feeding habits of ladybird beetles.</title>
        <authorList>
            <person name="Li H.-S."/>
            <person name="Huang Y.-H."/>
            <person name="Pang H."/>
        </authorList>
    </citation>
    <scope>NUCLEOTIDE SEQUENCE [LARGE SCALE GENOMIC DNA]</scope>
    <source>
        <strain evidence="2">SYSU_2023b</strain>
        <tissue evidence="2">Whole body</tissue>
    </source>
</reference>
<feature type="region of interest" description="Disordered" evidence="1">
    <location>
        <begin position="81"/>
        <end position="103"/>
    </location>
</feature>
<evidence type="ECO:0000313" key="3">
    <source>
        <dbReference type="Proteomes" id="UP001431783"/>
    </source>
</evidence>